<gene>
    <name evidence="2" type="ORF">H9660_04845</name>
</gene>
<dbReference type="Proteomes" id="UP000640335">
    <property type="component" value="Unassembled WGS sequence"/>
</dbReference>
<organism evidence="2 3">
    <name type="scientific">Clostridium gallinarum</name>
    <dbReference type="NCBI Taxonomy" id="2762246"/>
    <lineage>
        <taxon>Bacteria</taxon>
        <taxon>Bacillati</taxon>
        <taxon>Bacillota</taxon>
        <taxon>Clostridia</taxon>
        <taxon>Eubacteriales</taxon>
        <taxon>Clostridiaceae</taxon>
        <taxon>Clostridium</taxon>
    </lineage>
</organism>
<dbReference type="SUPFAM" id="SSF52540">
    <property type="entry name" value="P-loop containing nucleoside triphosphate hydrolases"/>
    <property type="match status" value="1"/>
</dbReference>
<feature type="domain" description="AAA" evidence="1">
    <location>
        <begin position="2"/>
        <end position="191"/>
    </location>
</feature>
<accession>A0ABR8Q214</accession>
<proteinExistence type="predicted"/>
<dbReference type="Pfam" id="PF13614">
    <property type="entry name" value="AAA_31"/>
    <property type="match status" value="1"/>
</dbReference>
<evidence type="ECO:0000259" key="1">
    <source>
        <dbReference type="Pfam" id="PF13614"/>
    </source>
</evidence>
<sequence length="284" mass="32178">MSKVISFINLKGGVGKTTLLVATAEILAKEYNKKVLVIDLDPQTNATVMLVSQESWKEANRNNRTLHQLFLDEVEGTEAFNIEKSIMKNVSNINNGIENLDLLPSSIDLIDIHDEVSGLNVKNRVVKILKKQIASLENRYDYILVDCPPNLGAVTMSGIYLSNYYIVPVIPDTLSTYGLTQVIKKIDMKAREIKRFDEKYDIKPLGIIVNRYRDNKPYNTIASTLEVKSYNGEIPKLFQTRIGIKSQFSNISDIEKDKSTIRQKYGQEFSVLNNLVNEIIGRCK</sequence>
<dbReference type="CDD" id="cd02042">
    <property type="entry name" value="ParAB_family"/>
    <property type="match status" value="1"/>
</dbReference>
<dbReference type="RefSeq" id="WP_191749090.1">
    <property type="nucleotide sequence ID" value="NZ_JACSQZ010000011.1"/>
</dbReference>
<dbReference type="EMBL" id="JACSQZ010000011">
    <property type="protein sequence ID" value="MBD7914466.1"/>
    <property type="molecule type" value="Genomic_DNA"/>
</dbReference>
<name>A0ABR8Q214_9CLOT</name>
<evidence type="ECO:0000313" key="2">
    <source>
        <dbReference type="EMBL" id="MBD7914466.1"/>
    </source>
</evidence>
<dbReference type="InterPro" id="IPR050678">
    <property type="entry name" value="DNA_Partitioning_ATPase"/>
</dbReference>
<reference evidence="2 3" key="1">
    <citation type="submission" date="2020-08" db="EMBL/GenBank/DDBJ databases">
        <title>A Genomic Blueprint of the Chicken Gut Microbiome.</title>
        <authorList>
            <person name="Gilroy R."/>
            <person name="Ravi A."/>
            <person name="Getino M."/>
            <person name="Pursley I."/>
            <person name="Horton D.L."/>
            <person name="Alikhan N.-F."/>
            <person name="Baker D."/>
            <person name="Gharbi K."/>
            <person name="Hall N."/>
            <person name="Watson M."/>
            <person name="Adriaenssens E.M."/>
            <person name="Foster-Nyarko E."/>
            <person name="Jarju S."/>
            <person name="Secka A."/>
            <person name="Antonio M."/>
            <person name="Oren A."/>
            <person name="Chaudhuri R."/>
            <person name="La Ragione R.M."/>
            <person name="Hildebrand F."/>
            <person name="Pallen M.J."/>
        </authorList>
    </citation>
    <scope>NUCLEOTIDE SEQUENCE [LARGE SCALE GENOMIC DNA]</scope>
    <source>
        <strain evidence="2 3">Sa3CUN1</strain>
    </source>
</reference>
<dbReference type="PANTHER" id="PTHR13696:SF52">
    <property type="entry name" value="PARA FAMILY PROTEIN CT_582"/>
    <property type="match status" value="1"/>
</dbReference>
<dbReference type="PANTHER" id="PTHR13696">
    <property type="entry name" value="P-LOOP CONTAINING NUCLEOSIDE TRIPHOSPHATE HYDROLASE"/>
    <property type="match status" value="1"/>
</dbReference>
<comment type="caution">
    <text evidence="2">The sequence shown here is derived from an EMBL/GenBank/DDBJ whole genome shotgun (WGS) entry which is preliminary data.</text>
</comment>
<dbReference type="InterPro" id="IPR027417">
    <property type="entry name" value="P-loop_NTPase"/>
</dbReference>
<dbReference type="InterPro" id="IPR025669">
    <property type="entry name" value="AAA_dom"/>
</dbReference>
<keyword evidence="3" id="KW-1185">Reference proteome</keyword>
<protein>
    <submittedName>
        <fullName evidence="2">AAA family ATPase</fullName>
    </submittedName>
</protein>
<evidence type="ECO:0000313" key="3">
    <source>
        <dbReference type="Proteomes" id="UP000640335"/>
    </source>
</evidence>
<dbReference type="Gene3D" id="3.40.50.300">
    <property type="entry name" value="P-loop containing nucleotide triphosphate hydrolases"/>
    <property type="match status" value="1"/>
</dbReference>